<protein>
    <submittedName>
        <fullName evidence="2">Uncharacterized protein</fullName>
    </submittedName>
</protein>
<organism evidence="2">
    <name type="scientific">Cladocopium goreaui</name>
    <dbReference type="NCBI Taxonomy" id="2562237"/>
    <lineage>
        <taxon>Eukaryota</taxon>
        <taxon>Sar</taxon>
        <taxon>Alveolata</taxon>
        <taxon>Dinophyceae</taxon>
        <taxon>Suessiales</taxon>
        <taxon>Symbiodiniaceae</taxon>
        <taxon>Cladocopium</taxon>
    </lineage>
</organism>
<comment type="caution">
    <text evidence="2">The sequence shown here is derived from an EMBL/GenBank/DDBJ whole genome shotgun (WGS) entry which is preliminary data.</text>
</comment>
<proteinExistence type="predicted"/>
<dbReference type="EMBL" id="CAMXCT030006623">
    <property type="protein sequence ID" value="CAL4804515.1"/>
    <property type="molecule type" value="Genomic_DNA"/>
</dbReference>
<feature type="region of interest" description="Disordered" evidence="1">
    <location>
        <begin position="158"/>
        <end position="180"/>
    </location>
</feature>
<sequence length="212" mass="23609">MVKVPRFGPPPNKEKPAPYFPGVSATAFDPASALQAYTDVMRTEKENIAKGLLMYDKLDLAKQKFREGNADPAVAIPKKLSDMLPGYGSLAEFCHHLGYLRDPISGRFIPDESCSLEEKERTCLSAAPPLAKNRSSPSVVSRGHEPFVQALQRELKPLPTRPARVRRSTSSSSGISLSGQDRFHRTLEKLQLWEAREVPKLGQSRARKVAWR</sequence>
<dbReference type="EMBL" id="CAMXCT010006623">
    <property type="protein sequence ID" value="CAI4017203.1"/>
    <property type="molecule type" value="Genomic_DNA"/>
</dbReference>
<evidence type="ECO:0000256" key="1">
    <source>
        <dbReference type="SAM" id="MobiDB-lite"/>
    </source>
</evidence>
<feature type="compositionally biased region" description="Low complexity" evidence="1">
    <location>
        <begin position="168"/>
        <end position="178"/>
    </location>
</feature>
<evidence type="ECO:0000313" key="4">
    <source>
        <dbReference type="Proteomes" id="UP001152797"/>
    </source>
</evidence>
<dbReference type="OrthoDB" id="10558669at2759"/>
<evidence type="ECO:0000313" key="3">
    <source>
        <dbReference type="EMBL" id="CAL4804515.1"/>
    </source>
</evidence>
<evidence type="ECO:0000313" key="2">
    <source>
        <dbReference type="EMBL" id="CAI4017203.1"/>
    </source>
</evidence>
<dbReference type="EMBL" id="CAMXCT020006623">
    <property type="protein sequence ID" value="CAL1170578.1"/>
    <property type="molecule type" value="Genomic_DNA"/>
</dbReference>
<accession>A0A9P1GL14</accession>
<reference evidence="3 4" key="2">
    <citation type="submission" date="2024-05" db="EMBL/GenBank/DDBJ databases">
        <authorList>
            <person name="Chen Y."/>
            <person name="Shah S."/>
            <person name="Dougan E. K."/>
            <person name="Thang M."/>
            <person name="Chan C."/>
        </authorList>
    </citation>
    <scope>NUCLEOTIDE SEQUENCE [LARGE SCALE GENOMIC DNA]</scope>
</reference>
<reference evidence="2" key="1">
    <citation type="submission" date="2022-10" db="EMBL/GenBank/DDBJ databases">
        <authorList>
            <person name="Chen Y."/>
            <person name="Dougan E. K."/>
            <person name="Chan C."/>
            <person name="Rhodes N."/>
            <person name="Thang M."/>
        </authorList>
    </citation>
    <scope>NUCLEOTIDE SEQUENCE</scope>
</reference>
<dbReference type="AlphaFoldDB" id="A0A9P1GL14"/>
<keyword evidence="4" id="KW-1185">Reference proteome</keyword>
<dbReference type="Proteomes" id="UP001152797">
    <property type="component" value="Unassembled WGS sequence"/>
</dbReference>
<gene>
    <name evidence="2" type="ORF">C1SCF055_LOCUS41866</name>
</gene>
<name>A0A9P1GL14_9DINO</name>